<evidence type="ECO:0000313" key="2">
    <source>
        <dbReference type="Proteomes" id="UP000095287"/>
    </source>
</evidence>
<name>A0A1I7ZTR6_9BILA</name>
<organism evidence="2 3">
    <name type="scientific">Steinernema glaseri</name>
    <dbReference type="NCBI Taxonomy" id="37863"/>
    <lineage>
        <taxon>Eukaryota</taxon>
        <taxon>Metazoa</taxon>
        <taxon>Ecdysozoa</taxon>
        <taxon>Nematoda</taxon>
        <taxon>Chromadorea</taxon>
        <taxon>Rhabditida</taxon>
        <taxon>Tylenchina</taxon>
        <taxon>Panagrolaimomorpha</taxon>
        <taxon>Strongyloidoidea</taxon>
        <taxon>Steinernematidae</taxon>
        <taxon>Steinernema</taxon>
    </lineage>
</organism>
<dbReference type="WBParaSite" id="L893_g2945.t1">
    <property type="protein sequence ID" value="L893_g2945.t1"/>
    <property type="gene ID" value="L893_g2945"/>
</dbReference>
<feature type="compositionally biased region" description="Basic and acidic residues" evidence="1">
    <location>
        <begin position="33"/>
        <end position="43"/>
    </location>
</feature>
<keyword evidence="2" id="KW-1185">Reference proteome</keyword>
<feature type="region of interest" description="Disordered" evidence="1">
    <location>
        <begin position="1"/>
        <end position="44"/>
    </location>
</feature>
<sequence length="125" mass="14366">MHRNSLHTATTSGHRLPSEEATESMEQARATRKQSEPKIENNMKAKRTARVRNMLKGRKDESTRFFSKGFYLCAARQIRLWMDIFWPPPPSHKSSRPPKLFILGTIEVGRFLCRGGLNNTIIVVL</sequence>
<accession>A0A1I7ZTR6</accession>
<evidence type="ECO:0000313" key="3">
    <source>
        <dbReference type="WBParaSite" id="L893_g2945.t1"/>
    </source>
</evidence>
<proteinExistence type="predicted"/>
<protein>
    <submittedName>
        <fullName evidence="3">Uncharacterized protein</fullName>
    </submittedName>
</protein>
<dbReference type="Proteomes" id="UP000095287">
    <property type="component" value="Unplaced"/>
</dbReference>
<reference evidence="3" key="1">
    <citation type="submission" date="2016-11" db="UniProtKB">
        <authorList>
            <consortium name="WormBaseParasite"/>
        </authorList>
    </citation>
    <scope>IDENTIFICATION</scope>
</reference>
<evidence type="ECO:0000256" key="1">
    <source>
        <dbReference type="SAM" id="MobiDB-lite"/>
    </source>
</evidence>
<dbReference type="AlphaFoldDB" id="A0A1I7ZTR6"/>
<feature type="compositionally biased region" description="Polar residues" evidence="1">
    <location>
        <begin position="1"/>
        <end position="13"/>
    </location>
</feature>